<accession>A0A6A6QU34</accession>
<name>A0A6A6QU34_9PEZI</name>
<evidence type="ECO:0000256" key="1">
    <source>
        <dbReference type="SAM" id="MobiDB-lite"/>
    </source>
</evidence>
<sequence length="210" mass="22757">MSAANASDRQAVQSRLRYLKDAAHLLHAQSPTAAAVLGAQYDKLLVDRNLDIEASQKEWDSHRRDICGACGNLLIPGLSCQVTQETSSPKASTGPKSKRPVGDVEKEMVYTCAKCDAKTIQPLQRPAKLLRRQPRISKSQDQTNTNPRATAVSSDDTSTAPKSANASSKKRAKARKQGGLQALLDKSKSDTSKSRQGDFGLDLMDFMKGT</sequence>
<dbReference type="GO" id="GO:0005655">
    <property type="term" value="C:nucleolar ribonuclease P complex"/>
    <property type="evidence" value="ECO:0007669"/>
    <property type="project" value="TreeGrafter"/>
</dbReference>
<dbReference type="InterPro" id="IPR007175">
    <property type="entry name" value="Rpr2/Snm1/Rpp21"/>
</dbReference>
<evidence type="ECO:0008006" key="4">
    <source>
        <dbReference type="Google" id="ProtNLM"/>
    </source>
</evidence>
<proteinExistence type="predicted"/>
<feature type="compositionally biased region" description="Low complexity" evidence="1">
    <location>
        <begin position="157"/>
        <end position="167"/>
    </location>
</feature>
<dbReference type="Proteomes" id="UP000799750">
    <property type="component" value="Unassembled WGS sequence"/>
</dbReference>
<reference evidence="2" key="1">
    <citation type="journal article" date="2020" name="Stud. Mycol.">
        <title>101 Dothideomycetes genomes: a test case for predicting lifestyles and emergence of pathogens.</title>
        <authorList>
            <person name="Haridas S."/>
            <person name="Albert R."/>
            <person name="Binder M."/>
            <person name="Bloem J."/>
            <person name="Labutti K."/>
            <person name="Salamov A."/>
            <person name="Andreopoulos B."/>
            <person name="Baker S."/>
            <person name="Barry K."/>
            <person name="Bills G."/>
            <person name="Bluhm B."/>
            <person name="Cannon C."/>
            <person name="Castanera R."/>
            <person name="Culley D."/>
            <person name="Daum C."/>
            <person name="Ezra D."/>
            <person name="Gonzalez J."/>
            <person name="Henrissat B."/>
            <person name="Kuo A."/>
            <person name="Liang C."/>
            <person name="Lipzen A."/>
            <person name="Lutzoni F."/>
            <person name="Magnuson J."/>
            <person name="Mondo S."/>
            <person name="Nolan M."/>
            <person name="Ohm R."/>
            <person name="Pangilinan J."/>
            <person name="Park H.-J."/>
            <person name="Ramirez L."/>
            <person name="Alfaro M."/>
            <person name="Sun H."/>
            <person name="Tritt A."/>
            <person name="Yoshinaga Y."/>
            <person name="Zwiers L.-H."/>
            <person name="Turgeon B."/>
            <person name="Goodwin S."/>
            <person name="Spatafora J."/>
            <person name="Crous P."/>
            <person name="Grigoriev I."/>
        </authorList>
    </citation>
    <scope>NUCLEOTIDE SEQUENCE</scope>
    <source>
        <strain evidence="2">CBS 269.34</strain>
    </source>
</reference>
<dbReference type="AlphaFoldDB" id="A0A6A6QU34"/>
<dbReference type="OrthoDB" id="438080at2759"/>
<dbReference type="Pfam" id="PF04032">
    <property type="entry name" value="Rpr2"/>
    <property type="match status" value="1"/>
</dbReference>
<evidence type="ECO:0000313" key="3">
    <source>
        <dbReference type="Proteomes" id="UP000799750"/>
    </source>
</evidence>
<feature type="compositionally biased region" description="Basic and acidic residues" evidence="1">
    <location>
        <begin position="185"/>
        <end position="196"/>
    </location>
</feature>
<feature type="compositionally biased region" description="Polar residues" evidence="1">
    <location>
        <begin position="136"/>
        <end position="156"/>
    </location>
</feature>
<gene>
    <name evidence="2" type="ORF">BU16DRAFT_360356</name>
</gene>
<keyword evidence="3" id="KW-1185">Reference proteome</keyword>
<protein>
    <recommendedName>
        <fullName evidence="4">Rpr2-domain-containing protein</fullName>
    </recommendedName>
</protein>
<dbReference type="Gene3D" id="6.20.50.20">
    <property type="match status" value="1"/>
</dbReference>
<dbReference type="GO" id="GO:0008033">
    <property type="term" value="P:tRNA processing"/>
    <property type="evidence" value="ECO:0007669"/>
    <property type="project" value="TreeGrafter"/>
</dbReference>
<evidence type="ECO:0000313" key="2">
    <source>
        <dbReference type="EMBL" id="KAF2495905.1"/>
    </source>
</evidence>
<organism evidence="2 3">
    <name type="scientific">Lophium mytilinum</name>
    <dbReference type="NCBI Taxonomy" id="390894"/>
    <lineage>
        <taxon>Eukaryota</taxon>
        <taxon>Fungi</taxon>
        <taxon>Dikarya</taxon>
        <taxon>Ascomycota</taxon>
        <taxon>Pezizomycotina</taxon>
        <taxon>Dothideomycetes</taxon>
        <taxon>Pleosporomycetidae</taxon>
        <taxon>Mytilinidiales</taxon>
        <taxon>Mytilinidiaceae</taxon>
        <taxon>Lophium</taxon>
    </lineage>
</organism>
<dbReference type="PANTHER" id="PTHR14742:SF3">
    <property type="entry name" value="RIBONUCLEASE MRP PROTEIN SUBUNIT SNM1"/>
    <property type="match status" value="1"/>
</dbReference>
<dbReference type="PANTHER" id="PTHR14742">
    <property type="entry name" value="RIBONUCLEASE P SUBUNIT P21"/>
    <property type="match status" value="1"/>
</dbReference>
<feature type="region of interest" description="Disordered" evidence="1">
    <location>
        <begin position="123"/>
        <end position="210"/>
    </location>
</feature>
<dbReference type="EMBL" id="MU004188">
    <property type="protein sequence ID" value="KAF2495905.1"/>
    <property type="molecule type" value="Genomic_DNA"/>
</dbReference>